<dbReference type="PANTHER" id="PTHR15902">
    <property type="entry name" value="NEURITIN-RELATED"/>
    <property type="match status" value="1"/>
</dbReference>
<evidence type="ECO:0000256" key="3">
    <source>
        <dbReference type="ARBA" id="ARBA00022475"/>
    </source>
</evidence>
<dbReference type="Proteomes" id="UP001166093">
    <property type="component" value="Unassembled WGS sequence"/>
</dbReference>
<evidence type="ECO:0000256" key="6">
    <source>
        <dbReference type="ARBA" id="ARBA00023136"/>
    </source>
</evidence>
<keyword evidence="3" id="KW-1003">Cell membrane</keyword>
<keyword evidence="8" id="KW-0449">Lipoprotein</keyword>
<feature type="non-terminal residue" evidence="9">
    <location>
        <position position="1"/>
    </location>
</feature>
<proteinExistence type="inferred from homology"/>
<evidence type="ECO:0000256" key="8">
    <source>
        <dbReference type="ARBA" id="ARBA00023288"/>
    </source>
</evidence>
<evidence type="ECO:0000256" key="5">
    <source>
        <dbReference type="ARBA" id="ARBA00022729"/>
    </source>
</evidence>
<name>A0ABS2Y942_POLSP</name>
<evidence type="ECO:0000313" key="10">
    <source>
        <dbReference type="Proteomes" id="UP001166093"/>
    </source>
</evidence>
<evidence type="ECO:0000256" key="2">
    <source>
        <dbReference type="ARBA" id="ARBA00008377"/>
    </source>
</evidence>
<keyword evidence="10" id="KW-1185">Reference proteome</keyword>
<reference evidence="9" key="1">
    <citation type="journal article" date="2021" name="Cell">
        <title>Tracing the genetic footprints of vertebrate landing in non-teleost ray-finned fishes.</title>
        <authorList>
            <person name="Bi X."/>
            <person name="Wang K."/>
            <person name="Yang L."/>
            <person name="Pan H."/>
            <person name="Jiang H."/>
            <person name="Wei Q."/>
            <person name="Fang M."/>
            <person name="Yu H."/>
            <person name="Zhu C."/>
            <person name="Cai Y."/>
            <person name="He Y."/>
            <person name="Gan X."/>
            <person name="Zeng H."/>
            <person name="Yu D."/>
            <person name="Zhu Y."/>
            <person name="Jiang H."/>
            <person name="Qiu Q."/>
            <person name="Yang H."/>
            <person name="Zhang Y.E."/>
            <person name="Wang W."/>
            <person name="Zhu M."/>
            <person name="He S."/>
            <person name="Zhang G."/>
        </authorList>
    </citation>
    <scope>NUCLEOTIDE SEQUENCE</scope>
    <source>
        <strain evidence="9">Pddl_001</strain>
    </source>
</reference>
<evidence type="ECO:0000256" key="7">
    <source>
        <dbReference type="ARBA" id="ARBA00023180"/>
    </source>
</evidence>
<comment type="caution">
    <text evidence="9">The sequence shown here is derived from an EMBL/GenBank/DDBJ whole genome shotgun (WGS) entry which is preliminary data.</text>
</comment>
<evidence type="ECO:0000313" key="9">
    <source>
        <dbReference type="EMBL" id="MBN3283193.1"/>
    </source>
</evidence>
<accession>A0ABS2Y942</accession>
<evidence type="ECO:0000256" key="4">
    <source>
        <dbReference type="ARBA" id="ARBA00022622"/>
    </source>
</evidence>
<keyword evidence="5" id="KW-0732">Signal</keyword>
<dbReference type="Pfam" id="PF15056">
    <property type="entry name" value="NRN1"/>
    <property type="match status" value="1"/>
</dbReference>
<keyword evidence="6" id="KW-0472">Membrane</keyword>
<organism evidence="9 10">
    <name type="scientific">Polyodon spathula</name>
    <name type="common">North American paddlefish</name>
    <name type="synonym">Squalus spathula</name>
    <dbReference type="NCBI Taxonomy" id="7913"/>
    <lineage>
        <taxon>Eukaryota</taxon>
        <taxon>Metazoa</taxon>
        <taxon>Chordata</taxon>
        <taxon>Craniata</taxon>
        <taxon>Vertebrata</taxon>
        <taxon>Euteleostomi</taxon>
        <taxon>Actinopterygii</taxon>
        <taxon>Chondrostei</taxon>
        <taxon>Acipenseriformes</taxon>
        <taxon>Polyodontidae</taxon>
        <taxon>Polyodon</taxon>
    </lineage>
</organism>
<evidence type="ECO:0000256" key="1">
    <source>
        <dbReference type="ARBA" id="ARBA00004609"/>
    </source>
</evidence>
<dbReference type="InterPro" id="IPR026144">
    <property type="entry name" value="Neuritin_fam"/>
</dbReference>
<protein>
    <submittedName>
        <fullName evidence="9">NRN1 protein</fullName>
    </submittedName>
</protein>
<comment type="similarity">
    <text evidence="2">Belongs to the neuritin family.</text>
</comment>
<keyword evidence="7" id="KW-0325">Glycoprotein</keyword>
<comment type="subcellular location">
    <subcellularLocation>
        <location evidence="1">Cell membrane</location>
        <topology evidence="1">Lipid-anchor</topology>
        <topology evidence="1">GPI-anchor</topology>
    </subcellularLocation>
</comment>
<sequence length="103" mass="11517">MAQYVEQELRDSQEIDNVCAHWDEFHACGMASISGCQLEVQSVWDSLRRESEKLSVQGNLYNLCRRQEQTNQDWLTGSGGQNRAALGLVLSVTVTQVLTNTGL</sequence>
<gene>
    <name evidence="9" type="primary">Nrn1_3</name>
    <name evidence="9" type="ORF">GTO93_0002389</name>
</gene>
<keyword evidence="4" id="KW-0336">GPI-anchor</keyword>
<feature type="non-terminal residue" evidence="9">
    <location>
        <position position="103"/>
    </location>
</feature>
<dbReference type="PANTHER" id="PTHR15902:SF2">
    <property type="entry name" value="NEURITIN-LIKE PROTEIN"/>
    <property type="match status" value="1"/>
</dbReference>
<dbReference type="EMBL" id="JAAWVQ010124677">
    <property type="protein sequence ID" value="MBN3283193.1"/>
    <property type="molecule type" value="Genomic_DNA"/>
</dbReference>